<keyword evidence="4 9" id="KW-0808">Transferase</keyword>
<evidence type="ECO:0000256" key="6">
    <source>
        <dbReference type="ARBA" id="ARBA00022989"/>
    </source>
</evidence>
<dbReference type="GO" id="GO:0006487">
    <property type="term" value="P:protein N-linked glycosylation"/>
    <property type="evidence" value="ECO:0007669"/>
    <property type="project" value="TreeGrafter"/>
</dbReference>
<dbReference type="Pfam" id="PF00535">
    <property type="entry name" value="Glycos_transf_2"/>
    <property type="match status" value="1"/>
</dbReference>
<keyword evidence="7" id="KW-0472">Membrane</keyword>
<feature type="domain" description="Glycosyltransferase 2-like" evidence="8">
    <location>
        <begin position="8"/>
        <end position="170"/>
    </location>
</feature>
<evidence type="ECO:0000256" key="7">
    <source>
        <dbReference type="ARBA" id="ARBA00023136"/>
    </source>
</evidence>
<evidence type="ECO:0000256" key="3">
    <source>
        <dbReference type="ARBA" id="ARBA00022676"/>
    </source>
</evidence>
<evidence type="ECO:0000256" key="4">
    <source>
        <dbReference type="ARBA" id="ARBA00022679"/>
    </source>
</evidence>
<evidence type="ECO:0000256" key="5">
    <source>
        <dbReference type="ARBA" id="ARBA00022692"/>
    </source>
</evidence>
<sequence length="240" mass="26671">MTADILVSAVLPVYNDRAALEAAIPRSIEALEGIAPGRFEVIVAEDGSTDGSAALVEDLQASDPRIRLLHSDARLGRGKALNRAFEAARGTIVCYYDVDLATDMEQLGELVGAIAEGYDVATGSRLMPESEIVRSGEREVASRGYNLLVRTILKSRLHDHQCGFKAFNRERLLALLPAVSADHWFWDTEVLVRAQRKGYRIREFPVRWRQGRGTTVKVKDVGEMGSAILRLWWQLHAQTD</sequence>
<accession>A0A0W8FEX3</accession>
<organism evidence="9">
    <name type="scientific">hydrocarbon metagenome</name>
    <dbReference type="NCBI Taxonomy" id="938273"/>
    <lineage>
        <taxon>unclassified sequences</taxon>
        <taxon>metagenomes</taxon>
        <taxon>ecological metagenomes</taxon>
    </lineage>
</organism>
<dbReference type="InterPro" id="IPR029044">
    <property type="entry name" value="Nucleotide-diphossugar_trans"/>
</dbReference>
<protein>
    <submittedName>
        <fullName evidence="9">Glycosyltransferase</fullName>
    </submittedName>
</protein>
<evidence type="ECO:0000313" key="9">
    <source>
        <dbReference type="EMBL" id="KUG19440.1"/>
    </source>
</evidence>
<name>A0A0W8FEX3_9ZZZZ</name>
<dbReference type="GO" id="GO:0012505">
    <property type="term" value="C:endomembrane system"/>
    <property type="evidence" value="ECO:0007669"/>
    <property type="project" value="UniProtKB-SubCell"/>
</dbReference>
<proteinExistence type="inferred from homology"/>
<dbReference type="EMBL" id="LNQE01001290">
    <property type="protein sequence ID" value="KUG19440.1"/>
    <property type="molecule type" value="Genomic_DNA"/>
</dbReference>
<comment type="subcellular location">
    <subcellularLocation>
        <location evidence="1">Endomembrane system</location>
    </subcellularLocation>
</comment>
<keyword evidence="3" id="KW-0328">Glycosyltransferase</keyword>
<comment type="caution">
    <text evidence="9">The sequence shown here is derived from an EMBL/GenBank/DDBJ whole genome shotgun (WGS) entry which is preliminary data.</text>
</comment>
<dbReference type="SUPFAM" id="SSF53448">
    <property type="entry name" value="Nucleotide-diphospho-sugar transferases"/>
    <property type="match status" value="1"/>
</dbReference>
<evidence type="ECO:0000256" key="1">
    <source>
        <dbReference type="ARBA" id="ARBA00004308"/>
    </source>
</evidence>
<evidence type="ECO:0000259" key="8">
    <source>
        <dbReference type="Pfam" id="PF00535"/>
    </source>
</evidence>
<reference evidence="9" key="1">
    <citation type="journal article" date="2015" name="Proc. Natl. Acad. Sci. U.S.A.">
        <title>Networks of energetic and metabolic interactions define dynamics in microbial communities.</title>
        <authorList>
            <person name="Embree M."/>
            <person name="Liu J.K."/>
            <person name="Al-Bassam M.M."/>
            <person name="Zengler K."/>
        </authorList>
    </citation>
    <scope>NUCLEOTIDE SEQUENCE</scope>
</reference>
<dbReference type="PANTHER" id="PTHR10859">
    <property type="entry name" value="GLYCOSYL TRANSFERASE"/>
    <property type="match status" value="1"/>
</dbReference>
<keyword evidence="6" id="KW-1133">Transmembrane helix</keyword>
<dbReference type="Gene3D" id="3.90.550.10">
    <property type="entry name" value="Spore Coat Polysaccharide Biosynthesis Protein SpsA, Chain A"/>
    <property type="match status" value="1"/>
</dbReference>
<dbReference type="InterPro" id="IPR001173">
    <property type="entry name" value="Glyco_trans_2-like"/>
</dbReference>
<dbReference type="PANTHER" id="PTHR10859:SF105">
    <property type="entry name" value="DOLICHYL-PHOSPHATE BETA-D-MANNOSYLTRANSFERASE"/>
    <property type="match status" value="1"/>
</dbReference>
<dbReference type="InterPro" id="IPR035518">
    <property type="entry name" value="DPG_synthase"/>
</dbReference>
<gene>
    <name evidence="9" type="ORF">ASZ90_010839</name>
</gene>
<keyword evidence="5" id="KW-0812">Transmembrane</keyword>
<dbReference type="CDD" id="cd04188">
    <property type="entry name" value="DPG_synthase"/>
    <property type="match status" value="1"/>
</dbReference>
<dbReference type="AlphaFoldDB" id="A0A0W8FEX3"/>
<evidence type="ECO:0000256" key="2">
    <source>
        <dbReference type="ARBA" id="ARBA00006739"/>
    </source>
</evidence>
<comment type="similarity">
    <text evidence="2">Belongs to the glycosyltransferase 2 family.</text>
</comment>
<dbReference type="GO" id="GO:0016757">
    <property type="term" value="F:glycosyltransferase activity"/>
    <property type="evidence" value="ECO:0007669"/>
    <property type="project" value="UniProtKB-KW"/>
</dbReference>